<evidence type="ECO:0000256" key="1">
    <source>
        <dbReference type="SAM" id="MobiDB-lite"/>
    </source>
</evidence>
<dbReference type="Proteomes" id="UP000585614">
    <property type="component" value="Unassembled WGS sequence"/>
</dbReference>
<sequence>MKWQLPSPSPPPSGAGPGTPARPPAQPWAEPQPPGHTPVPKPAAQNPQFHTCRRSPPPQLKLGISQAARWLTEQDTNRDIHEMVHLAVITQTASWRRQFQALNIFIEFDKLKAYFIDFIILAAVKWVGFFLNFCPFVNDLGSAACR</sequence>
<evidence type="ECO:0000313" key="4">
    <source>
        <dbReference type="Proteomes" id="UP000585614"/>
    </source>
</evidence>
<reference evidence="3 4" key="1">
    <citation type="journal article" date="2020" name="Nature">
        <title>Six reference-quality genomes reveal evolution of bat adaptations.</title>
        <authorList>
            <person name="Jebb D."/>
            <person name="Huang Z."/>
            <person name="Pippel M."/>
            <person name="Hughes G.M."/>
            <person name="Lavrichenko K."/>
            <person name="Devanna P."/>
            <person name="Winkler S."/>
            <person name="Jermiin L.S."/>
            <person name="Skirmuntt E.C."/>
            <person name="Katzourakis A."/>
            <person name="Burkitt-Gray L."/>
            <person name="Ray D.A."/>
            <person name="Sullivan K.A.M."/>
            <person name="Roscito J.G."/>
            <person name="Kirilenko B.M."/>
            <person name="Davalos L.M."/>
            <person name="Corthals A.P."/>
            <person name="Power M.L."/>
            <person name="Jones G."/>
            <person name="Ransome R.D."/>
            <person name="Dechmann D.K.N."/>
            <person name="Locatelli A.G."/>
            <person name="Puechmaille S.J."/>
            <person name="Fedrigo O."/>
            <person name="Jarvis E.D."/>
            <person name="Hiller M."/>
            <person name="Vernes S.C."/>
            <person name="Myers E.W."/>
            <person name="Teeling E.C."/>
        </authorList>
    </citation>
    <scope>NUCLEOTIDE SEQUENCE [LARGE SCALE GENOMIC DNA]</scope>
    <source>
        <strain evidence="3">MRhiFer1</strain>
        <tissue evidence="3">Lung</tissue>
    </source>
</reference>
<comment type="caution">
    <text evidence="3">The sequence shown here is derived from an EMBL/GenBank/DDBJ whole genome shotgun (WGS) entry which is preliminary data.</text>
</comment>
<keyword evidence="2" id="KW-0812">Transmembrane</keyword>
<dbReference type="EMBL" id="JACAGC010000013">
    <property type="protein sequence ID" value="KAF6323351.1"/>
    <property type="molecule type" value="Genomic_DNA"/>
</dbReference>
<feature type="compositionally biased region" description="Pro residues" evidence="1">
    <location>
        <begin position="7"/>
        <end position="41"/>
    </location>
</feature>
<name>A0A7J7VEA1_RHIFE</name>
<feature type="transmembrane region" description="Helical" evidence="2">
    <location>
        <begin position="114"/>
        <end position="133"/>
    </location>
</feature>
<gene>
    <name evidence="3" type="ORF">mRhiFer1_008334</name>
</gene>
<protein>
    <submittedName>
        <fullName evidence="3">Uncharacterized protein</fullName>
    </submittedName>
</protein>
<keyword evidence="2" id="KW-1133">Transmembrane helix</keyword>
<accession>A0A7J7VEA1</accession>
<keyword evidence="2" id="KW-0472">Membrane</keyword>
<organism evidence="3 4">
    <name type="scientific">Rhinolophus ferrumequinum</name>
    <name type="common">Greater horseshoe bat</name>
    <dbReference type="NCBI Taxonomy" id="59479"/>
    <lineage>
        <taxon>Eukaryota</taxon>
        <taxon>Metazoa</taxon>
        <taxon>Chordata</taxon>
        <taxon>Craniata</taxon>
        <taxon>Vertebrata</taxon>
        <taxon>Euteleostomi</taxon>
        <taxon>Mammalia</taxon>
        <taxon>Eutheria</taxon>
        <taxon>Laurasiatheria</taxon>
        <taxon>Chiroptera</taxon>
        <taxon>Yinpterochiroptera</taxon>
        <taxon>Rhinolophoidea</taxon>
        <taxon>Rhinolophidae</taxon>
        <taxon>Rhinolophinae</taxon>
        <taxon>Rhinolophus</taxon>
    </lineage>
</organism>
<proteinExistence type="predicted"/>
<evidence type="ECO:0000313" key="3">
    <source>
        <dbReference type="EMBL" id="KAF6323351.1"/>
    </source>
</evidence>
<evidence type="ECO:0000256" key="2">
    <source>
        <dbReference type="SAM" id="Phobius"/>
    </source>
</evidence>
<dbReference type="AlphaFoldDB" id="A0A7J7VEA1"/>
<feature type="region of interest" description="Disordered" evidence="1">
    <location>
        <begin position="1"/>
        <end position="57"/>
    </location>
</feature>